<dbReference type="InterPro" id="IPR036388">
    <property type="entry name" value="WH-like_DNA-bd_sf"/>
</dbReference>
<dbReference type="PANTHER" id="PTHR13989:SF33">
    <property type="entry name" value="CST COMPLEX SUBUNIT STN1"/>
    <property type="match status" value="1"/>
</dbReference>
<evidence type="ECO:0000256" key="10">
    <source>
        <dbReference type="PIRNR" id="PIRNR036950"/>
    </source>
</evidence>
<dbReference type="RefSeq" id="XP_020644611.2">
    <property type="nucleotide sequence ID" value="XM_020788952.2"/>
</dbReference>
<protein>
    <recommendedName>
        <fullName evidence="3 10">CST complex subunit STN1</fullName>
    </recommendedName>
    <alternativeName>
        <fullName evidence="9 10">Oligonucleotide/oligosaccharide-binding fold-containing protein 1</fullName>
    </alternativeName>
    <alternativeName>
        <fullName evidence="8 10">Suppressor of cdc thirteen homolog</fullName>
    </alternativeName>
</protein>
<dbReference type="RefSeq" id="XP_072851702.1">
    <property type="nucleotide sequence ID" value="XM_072995601.1"/>
</dbReference>
<dbReference type="GeneID" id="110076639"/>
<evidence type="ECO:0000313" key="20">
    <source>
        <dbReference type="RefSeq" id="XP_072851702.1"/>
    </source>
</evidence>
<dbReference type="OrthoDB" id="77828at2759"/>
<dbReference type="InterPro" id="IPR040260">
    <property type="entry name" value="RFA2-like"/>
</dbReference>
<keyword evidence="5 10" id="KW-0779">Telomere</keyword>
<dbReference type="Gene3D" id="1.10.10.10">
    <property type="entry name" value="Winged helix-like DNA-binding domain superfamily/Winged helix DNA-binding domain"/>
    <property type="match status" value="1"/>
</dbReference>
<dbReference type="RefSeq" id="XP_072851700.1">
    <property type="nucleotide sequence ID" value="XM_072995599.1"/>
</dbReference>
<organism evidence="13 19">
    <name type="scientific">Pogona vitticeps</name>
    <name type="common">central bearded dragon</name>
    <dbReference type="NCBI Taxonomy" id="103695"/>
    <lineage>
        <taxon>Eukaryota</taxon>
        <taxon>Metazoa</taxon>
        <taxon>Chordata</taxon>
        <taxon>Craniata</taxon>
        <taxon>Vertebrata</taxon>
        <taxon>Euteleostomi</taxon>
        <taxon>Lepidosauria</taxon>
        <taxon>Squamata</taxon>
        <taxon>Bifurcata</taxon>
        <taxon>Unidentata</taxon>
        <taxon>Episquamata</taxon>
        <taxon>Toxicofera</taxon>
        <taxon>Iguania</taxon>
        <taxon>Acrodonta</taxon>
        <taxon>Agamidae</taxon>
        <taxon>Amphibolurinae</taxon>
        <taxon>Pogona</taxon>
    </lineage>
</organism>
<dbReference type="CDD" id="cd04483">
    <property type="entry name" value="hOBFC1_like"/>
    <property type="match status" value="1"/>
</dbReference>
<comment type="function">
    <text evidence="10">Component of the CST complex. The CST complex binds single-stranded DNA with high affinity in a sequence-independent manner, while isolated subunits bind DNA with low affinity by themselves.</text>
</comment>
<evidence type="ECO:0000256" key="9">
    <source>
        <dbReference type="ARBA" id="ARBA00030852"/>
    </source>
</evidence>
<evidence type="ECO:0000313" key="14">
    <source>
        <dbReference type="RefSeq" id="XP_020644605.2"/>
    </source>
</evidence>
<dbReference type="SUPFAM" id="SSF46785">
    <property type="entry name" value="Winged helix' DNA-binding domain"/>
    <property type="match status" value="1"/>
</dbReference>
<dbReference type="RefSeq" id="XP_072851704.1">
    <property type="nucleotide sequence ID" value="XM_072995603.1"/>
</dbReference>
<evidence type="ECO:0000259" key="12">
    <source>
        <dbReference type="Pfam" id="PF10451"/>
    </source>
</evidence>
<feature type="domain" description="CST complex subunit Stn1 N-terminal" evidence="12">
    <location>
        <begin position="43"/>
        <end position="91"/>
    </location>
</feature>
<evidence type="ECO:0000313" key="19">
    <source>
        <dbReference type="RefSeq" id="XP_072851701.1"/>
    </source>
</evidence>
<dbReference type="Proteomes" id="UP001652642">
    <property type="component" value="Chromosome 3"/>
</dbReference>
<evidence type="ECO:0000256" key="6">
    <source>
        <dbReference type="ARBA" id="ARBA00023125"/>
    </source>
</evidence>
<dbReference type="InterPro" id="IPR012340">
    <property type="entry name" value="NA-bd_OB-fold"/>
</dbReference>
<evidence type="ECO:0000256" key="7">
    <source>
        <dbReference type="ARBA" id="ARBA00023242"/>
    </source>
</evidence>
<dbReference type="PANTHER" id="PTHR13989">
    <property type="entry name" value="REPLICATION PROTEIN A-RELATED"/>
    <property type="match status" value="1"/>
</dbReference>
<dbReference type="RefSeq" id="XP_072851699.1">
    <property type="nucleotide sequence ID" value="XM_072995598.1"/>
</dbReference>
<keyword evidence="4 10" id="KW-0158">Chromosome</keyword>
<evidence type="ECO:0000256" key="8">
    <source>
        <dbReference type="ARBA" id="ARBA00030039"/>
    </source>
</evidence>
<evidence type="ECO:0000259" key="11">
    <source>
        <dbReference type="Pfam" id="PF09170"/>
    </source>
</evidence>
<dbReference type="InterPro" id="IPR036390">
    <property type="entry name" value="WH_DNA-bd_sf"/>
</dbReference>
<reference evidence="14 15" key="1">
    <citation type="submission" date="2025-05" db="UniProtKB">
        <authorList>
            <consortium name="RefSeq"/>
        </authorList>
    </citation>
    <scope>IDENTIFICATION</scope>
</reference>
<gene>
    <name evidence="14 15 16 17 18 19 20 21 22" type="primary">STN1</name>
</gene>
<evidence type="ECO:0000313" key="17">
    <source>
        <dbReference type="RefSeq" id="XP_072851699.1"/>
    </source>
</evidence>
<keyword evidence="13" id="KW-1185">Reference proteome</keyword>
<dbReference type="Pfam" id="PF09170">
    <property type="entry name" value="STN1_2"/>
    <property type="match status" value="1"/>
</dbReference>
<dbReference type="RefSeq" id="XP_020644605.2">
    <property type="nucleotide sequence ID" value="XM_020788946.2"/>
</dbReference>
<evidence type="ECO:0000256" key="5">
    <source>
        <dbReference type="ARBA" id="ARBA00022895"/>
    </source>
</evidence>
<dbReference type="InterPro" id="IPR042082">
    <property type="entry name" value="CST_Stn1_wHTH1_sf"/>
</dbReference>
<comment type="subunit">
    <text evidence="10">Component of the CST complex.</text>
</comment>
<evidence type="ECO:0000256" key="3">
    <source>
        <dbReference type="ARBA" id="ARBA00017411"/>
    </source>
</evidence>
<sequence>MFAAAADLDVEVPSLLWGLNPIFSAFAKLYIKDILEMKESKQVPGVFFYNRHPIRQVDILGTVVLTKERDAFYTYGVDDGTGVINCTCWKNSWAEQKPLSDFQSLPSTSGSLDLMEQIRKLQLAIHQKTRLEIGDVVRVRGSIRIYRQQREIKASLYYKVDDPMFDVQIARMLELPNLYRDIYDTSFQFPEEVQSGRSIADMLGSISILSEKIRVFLMQNKIQSFYKQDLETVKDLVSLVKDGGQSTNAEQMDSKTDLSSKLIRNSFAEAIKVLQNMGVLFQKSRNLKDMYYVTEQDTELHKMTLEILRSDCKRPKYAEKGCHFRHILNCIQQSYCPYITESVVRCLLDWLETNSDIVTTMEEYYTVF</sequence>
<dbReference type="RefSeq" id="XP_072851701.1">
    <property type="nucleotide sequence ID" value="XM_072995600.1"/>
</dbReference>
<dbReference type="Pfam" id="PF10451">
    <property type="entry name" value="Stn1"/>
    <property type="match status" value="1"/>
</dbReference>
<dbReference type="SUPFAM" id="SSF50249">
    <property type="entry name" value="Nucleic acid-binding proteins"/>
    <property type="match status" value="1"/>
</dbReference>
<evidence type="ECO:0000256" key="1">
    <source>
        <dbReference type="ARBA" id="ARBA00004123"/>
    </source>
</evidence>
<dbReference type="InterPro" id="IPR015253">
    <property type="entry name" value="CST_STN1_C"/>
</dbReference>
<keyword evidence="6 10" id="KW-0238">DNA-binding</keyword>
<evidence type="ECO:0000313" key="13">
    <source>
        <dbReference type="Proteomes" id="UP001652642"/>
    </source>
</evidence>
<evidence type="ECO:0000313" key="18">
    <source>
        <dbReference type="RefSeq" id="XP_072851700.1"/>
    </source>
</evidence>
<feature type="domain" description="Stn1 C-terminal" evidence="11">
    <location>
        <begin position="205"/>
        <end position="368"/>
    </location>
</feature>
<name>A0ABM5G225_9SAUR</name>
<evidence type="ECO:0000313" key="22">
    <source>
        <dbReference type="RefSeq" id="XP_072851704.1"/>
    </source>
</evidence>
<comment type="subcellular location">
    <subcellularLocation>
        <location evidence="2">Chromosome</location>
        <location evidence="2">Telomere</location>
    </subcellularLocation>
    <subcellularLocation>
        <location evidence="1 10">Nucleus</location>
    </subcellularLocation>
</comment>
<dbReference type="InterPro" id="IPR014647">
    <property type="entry name" value="Stn1"/>
</dbReference>
<dbReference type="Gene3D" id="1.10.10.980">
    <property type="entry name" value="CST, Suppressor of Cdc13 homolog, complex subunit STN1, N-terminal domain"/>
    <property type="match status" value="1"/>
</dbReference>
<evidence type="ECO:0000313" key="16">
    <source>
        <dbReference type="RefSeq" id="XP_020644611.2"/>
    </source>
</evidence>
<evidence type="ECO:0000256" key="4">
    <source>
        <dbReference type="ARBA" id="ARBA00022454"/>
    </source>
</evidence>
<dbReference type="PIRSF" id="PIRSF036950">
    <property type="entry name" value="UCP036950"/>
    <property type="match status" value="1"/>
</dbReference>
<evidence type="ECO:0000256" key="2">
    <source>
        <dbReference type="ARBA" id="ARBA00004574"/>
    </source>
</evidence>
<keyword evidence="7 10" id="KW-0539">Nucleus</keyword>
<evidence type="ECO:0000313" key="15">
    <source>
        <dbReference type="RefSeq" id="XP_020644607.2"/>
    </source>
</evidence>
<dbReference type="InterPro" id="IPR018856">
    <property type="entry name" value="Stn1_N"/>
</dbReference>
<proteinExistence type="predicted"/>
<dbReference type="Gene3D" id="2.40.50.140">
    <property type="entry name" value="Nucleic acid-binding proteins"/>
    <property type="match status" value="1"/>
</dbReference>
<accession>A0ABM5G225</accession>
<evidence type="ECO:0000313" key="21">
    <source>
        <dbReference type="RefSeq" id="XP_072851703.1"/>
    </source>
</evidence>
<dbReference type="RefSeq" id="XP_072851703.1">
    <property type="nucleotide sequence ID" value="XM_072995602.1"/>
</dbReference>
<dbReference type="RefSeq" id="XP_020644607.2">
    <property type="nucleotide sequence ID" value="XM_020788948.2"/>
</dbReference>